<dbReference type="EMBL" id="JBHSXI010000001">
    <property type="protein sequence ID" value="MFC6887627.1"/>
    <property type="molecule type" value="Genomic_DNA"/>
</dbReference>
<evidence type="ECO:0000313" key="5">
    <source>
        <dbReference type="EMBL" id="MFC6887627.1"/>
    </source>
</evidence>
<evidence type="ECO:0000259" key="2">
    <source>
        <dbReference type="Pfam" id="PF01968"/>
    </source>
</evidence>
<dbReference type="InterPro" id="IPR043129">
    <property type="entry name" value="ATPase_NBD"/>
</dbReference>
<dbReference type="InterPro" id="IPR008040">
    <property type="entry name" value="Hydant_A_N"/>
</dbReference>
<dbReference type="PANTHER" id="PTHR11365">
    <property type="entry name" value="5-OXOPROLINASE RELATED"/>
    <property type="match status" value="1"/>
</dbReference>
<dbReference type="PANTHER" id="PTHR11365:SF23">
    <property type="entry name" value="HYPOTHETICAL 5-OXOPROLINASE (EUROFUNG)-RELATED"/>
    <property type="match status" value="1"/>
</dbReference>
<feature type="domain" description="Hydantoinase A/oxoprolinase" evidence="2">
    <location>
        <begin position="207"/>
        <end position="524"/>
    </location>
</feature>
<dbReference type="InterPro" id="IPR002821">
    <property type="entry name" value="Hydantoinase_A"/>
</dbReference>
<dbReference type="InterPro" id="IPR045079">
    <property type="entry name" value="Oxoprolinase-like"/>
</dbReference>
<dbReference type="Pfam" id="PF01968">
    <property type="entry name" value="Hydantoinase_A"/>
    <property type="match status" value="1"/>
</dbReference>
<keyword evidence="6" id="KW-1185">Reference proteome</keyword>
<dbReference type="AlphaFoldDB" id="A0ABD5UDQ0"/>
<evidence type="ECO:0000256" key="1">
    <source>
        <dbReference type="SAM" id="MobiDB-lite"/>
    </source>
</evidence>
<dbReference type="InterPro" id="IPR049517">
    <property type="entry name" value="ACX-like_C"/>
</dbReference>
<organism evidence="5 6">
    <name type="scientific">Halorubrum trueperi</name>
    <dbReference type="NCBI Taxonomy" id="2004704"/>
    <lineage>
        <taxon>Archaea</taxon>
        <taxon>Methanobacteriati</taxon>
        <taxon>Methanobacteriota</taxon>
        <taxon>Stenosarchaea group</taxon>
        <taxon>Halobacteria</taxon>
        <taxon>Halobacteriales</taxon>
        <taxon>Haloferacaceae</taxon>
        <taxon>Halorubrum</taxon>
    </lineage>
</organism>
<feature type="domain" description="Hydantoinase/oxoprolinase N-terminal" evidence="3">
    <location>
        <begin position="13"/>
        <end position="187"/>
    </location>
</feature>
<gene>
    <name evidence="5" type="ORF">ACFQEY_00955</name>
</gene>
<protein>
    <submittedName>
        <fullName evidence="5">Hydantoinase/oxoprolinase family protein</fullName>
    </submittedName>
</protein>
<evidence type="ECO:0000313" key="6">
    <source>
        <dbReference type="Proteomes" id="UP001596333"/>
    </source>
</evidence>
<comment type="caution">
    <text evidence="5">The sequence shown here is derived from an EMBL/GenBank/DDBJ whole genome shotgun (WGS) entry which is preliminary data.</text>
</comment>
<evidence type="ECO:0000259" key="4">
    <source>
        <dbReference type="Pfam" id="PF19278"/>
    </source>
</evidence>
<dbReference type="Proteomes" id="UP001596333">
    <property type="component" value="Unassembled WGS sequence"/>
</dbReference>
<dbReference type="Pfam" id="PF05378">
    <property type="entry name" value="Hydant_A_N"/>
    <property type="match status" value="1"/>
</dbReference>
<feature type="domain" description="Acetophenone carboxylase-like C-terminal" evidence="4">
    <location>
        <begin position="536"/>
        <end position="696"/>
    </location>
</feature>
<dbReference type="RefSeq" id="WP_379763877.1">
    <property type="nucleotide sequence ID" value="NZ_JBHSXI010000001.1"/>
</dbReference>
<reference evidence="5 6" key="1">
    <citation type="journal article" date="2019" name="Int. J. Syst. Evol. Microbiol.">
        <title>The Global Catalogue of Microorganisms (GCM) 10K type strain sequencing project: providing services to taxonomists for standard genome sequencing and annotation.</title>
        <authorList>
            <consortium name="The Broad Institute Genomics Platform"/>
            <consortium name="The Broad Institute Genome Sequencing Center for Infectious Disease"/>
            <person name="Wu L."/>
            <person name="Ma J."/>
        </authorList>
    </citation>
    <scope>NUCLEOTIDE SEQUENCE [LARGE SCALE GENOMIC DNA]</scope>
    <source>
        <strain evidence="5 6">Y73</strain>
    </source>
</reference>
<proteinExistence type="predicted"/>
<sequence>MTGDDGDDSHPARLGVDVGGTFTDVALVVGDDLTTAKVPTTTPQHAGVLDGIREACAAAGIDPADVDAFAHATTASVNALLERDGARTALVTTAGFRDVLEIGRQTRPSLYDLDAETADPLVPRRRRFEVDERATTEGIERVVDPEAIRELADEIAESGAESVAVSLLHAYAHPDNEAAAAEVLREELDVPVSTSHDVLPEFREFERTATTAADAYLAPELDAYLRRVIADAADIGLPEPRVMRSNGGVADAETVRESAVTTVLSGPAAGVVGAAAVAEGATLGGAEAESGPPTGSAVTFDMGGTSSDVSLVRDGRVERTAETTIADVPLRTPTVDVETVGAGGGSIAWTDAGGALRVGPESAGADPGPACYGRGGSEATVTDADVLLGYIGQDAALGGDLSLDVDAARDALDRLADEAGIEAEGEGGGGGNADSDAPGDLDDATAAARGVFRVANATMARAIRSVTVERGRDPRAFDLVAFGGAGPMHAAALADRLDMDRVIVPGPAGVLSAYGLLAADETHDAARTLRLSLSDATAADLGDAFAELTDRVFEDASDPAAARVERAADCRYAGQSFELTVDAGRDAGDTGSAVDPDALAERFAAAHERAHGYRLDAAVEAVTLRVTAAVDVDAPTVSRTGSADARQGVRDVVFPESGTVEATVYDRDALRPGTGLDGPAVLAGTESTTVVPPAWDGRVRRDGTVVLERGDAESGGDDR</sequence>
<dbReference type="Pfam" id="PF19278">
    <property type="entry name" value="Hydant_A_C"/>
    <property type="match status" value="1"/>
</dbReference>
<name>A0ABD5UDQ0_9EURY</name>
<accession>A0ABD5UDQ0</accession>
<evidence type="ECO:0000259" key="3">
    <source>
        <dbReference type="Pfam" id="PF05378"/>
    </source>
</evidence>
<dbReference type="SUPFAM" id="SSF53067">
    <property type="entry name" value="Actin-like ATPase domain"/>
    <property type="match status" value="1"/>
</dbReference>
<feature type="region of interest" description="Disordered" evidence="1">
    <location>
        <begin position="421"/>
        <end position="442"/>
    </location>
</feature>